<evidence type="ECO:0000256" key="1">
    <source>
        <dbReference type="ARBA" id="ARBA00004245"/>
    </source>
</evidence>
<dbReference type="GO" id="GO:0005856">
    <property type="term" value="C:cytoskeleton"/>
    <property type="evidence" value="ECO:0007669"/>
    <property type="project" value="UniProtKB-SubCell"/>
</dbReference>
<feature type="region of interest" description="Disordered" evidence="5">
    <location>
        <begin position="187"/>
        <end position="209"/>
    </location>
</feature>
<feature type="region of interest" description="Disordered" evidence="5">
    <location>
        <begin position="230"/>
        <end position="266"/>
    </location>
</feature>
<accession>A0A4Y9Y339</accession>
<feature type="compositionally biased region" description="Basic and acidic residues" evidence="5">
    <location>
        <begin position="355"/>
        <end position="364"/>
    </location>
</feature>
<feature type="compositionally biased region" description="Polar residues" evidence="5">
    <location>
        <begin position="464"/>
        <end position="476"/>
    </location>
</feature>
<comment type="similarity">
    <text evidence="2">Belongs to the TPX2 family.</text>
</comment>
<feature type="compositionally biased region" description="Low complexity" evidence="5">
    <location>
        <begin position="505"/>
        <end position="516"/>
    </location>
</feature>
<keyword evidence="4" id="KW-0206">Cytoskeleton</keyword>
<feature type="compositionally biased region" description="Polar residues" evidence="5">
    <location>
        <begin position="231"/>
        <end position="240"/>
    </location>
</feature>
<organism evidence="7 8">
    <name type="scientific">Rhodofomes roseus</name>
    <dbReference type="NCBI Taxonomy" id="34475"/>
    <lineage>
        <taxon>Eukaryota</taxon>
        <taxon>Fungi</taxon>
        <taxon>Dikarya</taxon>
        <taxon>Basidiomycota</taxon>
        <taxon>Agaricomycotina</taxon>
        <taxon>Agaricomycetes</taxon>
        <taxon>Polyporales</taxon>
        <taxon>Rhodofomes</taxon>
    </lineage>
</organism>
<feature type="compositionally biased region" description="Basic and acidic residues" evidence="5">
    <location>
        <begin position="672"/>
        <end position="683"/>
    </location>
</feature>
<feature type="region of interest" description="Disordered" evidence="5">
    <location>
        <begin position="313"/>
        <end position="632"/>
    </location>
</feature>
<dbReference type="STRING" id="34475.A0A4Y9Y339"/>
<dbReference type="Pfam" id="PF06886">
    <property type="entry name" value="TPX2"/>
    <property type="match status" value="1"/>
</dbReference>
<dbReference type="Proteomes" id="UP000298390">
    <property type="component" value="Unassembled WGS sequence"/>
</dbReference>
<comment type="subcellular location">
    <subcellularLocation>
        <location evidence="1">Cytoplasm</location>
        <location evidence="1">Cytoskeleton</location>
    </subcellularLocation>
</comment>
<protein>
    <recommendedName>
        <fullName evidence="6">TPX2 C-terminal domain-containing protein</fullName>
    </recommendedName>
</protein>
<sequence length="742" mass="78907">MVAEVSMRHFPDFSDASLDQDFSESSFQIPTAGGSNDLLMDEDSITFLPNADNTLSTPMVPRRTHASNRAPLTLQDLTPRSTRTRATPARSSLRPRARPAIATPLRTTIAMDISDALSEDISASGQDLSFQIPTTAAQGTDYLLDTQNNINLSDCADITLSAGQQLCPTSSDPLTLCQLSPQFNESLSEHSTSSTSRLTPEPVPDEPLQARAENASGSIDRSRGIEPLAIQDTSNAQSKQRAAASSIKTGDAQKSKVLSNDGGKGTVGGLASTLMSYGLRLTDNLASSNSQQATEPVLKTNLAVAPVVTAPMSKCTSPDMINADTAGAAGDGSKSEGQGQFERLLSEPRSASPEAYRDTDRRTDLPLTLSQLSPSKAKPSEPSAPACLHQAPGGRAPARPPSPTRPPTKRPQSAAASSSSAVATSSQNKRSKTAHAPKPETHSRTTSSSSQTSYDGRGRAPGAQGTSQNLTSQPSNVHVRHPSADQAAKTKTKAGASLNARERAASGSSTSRSSANADEDGKRAARGQLTDTRAGAGATAGSSRSGDSATLCDSHKENQTADGNARRPASAEGDHAHGPKPTMERSASTLPPAKPTKPIEFHFRSDARIEARKAEPEKSSAGGGSMGMSKSRSHAPLLIPDFKAMHAAQEAAHAARREHIVPVKPQEIEFSTEARSKGREKFEEARRAREREIELQMEERRRLREIEEEKEIRELRKRAVPKAHEVPDWYADAPKRPGKAKS</sequence>
<evidence type="ECO:0000256" key="5">
    <source>
        <dbReference type="SAM" id="MobiDB-lite"/>
    </source>
</evidence>
<feature type="compositionally biased region" description="Low complexity" evidence="5">
    <location>
        <begin position="444"/>
        <end position="453"/>
    </location>
</feature>
<evidence type="ECO:0000256" key="4">
    <source>
        <dbReference type="ARBA" id="ARBA00023212"/>
    </source>
</evidence>
<keyword evidence="3" id="KW-0963">Cytoplasm</keyword>
<gene>
    <name evidence="7" type="ORF">EVJ58_g7897</name>
</gene>
<evidence type="ECO:0000313" key="8">
    <source>
        <dbReference type="Proteomes" id="UP000298390"/>
    </source>
</evidence>
<feature type="compositionally biased region" description="Basic and acidic residues" evidence="5">
    <location>
        <begin position="597"/>
        <end position="618"/>
    </location>
</feature>
<dbReference type="AlphaFoldDB" id="A0A4Y9Y339"/>
<feature type="compositionally biased region" description="Low complexity" evidence="5">
    <location>
        <begin position="77"/>
        <end position="95"/>
    </location>
</feature>
<feature type="compositionally biased region" description="Low complexity" evidence="5">
    <location>
        <begin position="530"/>
        <end position="550"/>
    </location>
</feature>
<reference evidence="7 8" key="1">
    <citation type="submission" date="2019-01" db="EMBL/GenBank/DDBJ databases">
        <title>Genome sequencing of the rare red list fungi Fomitopsis rosea.</title>
        <authorList>
            <person name="Buettner E."/>
            <person name="Kellner H."/>
        </authorList>
    </citation>
    <scope>NUCLEOTIDE SEQUENCE [LARGE SCALE GENOMIC DNA]</scope>
    <source>
        <strain evidence="7 8">DSM 105464</strain>
    </source>
</reference>
<feature type="domain" description="TPX2 C-terminal" evidence="6">
    <location>
        <begin position="669"/>
        <end position="735"/>
    </location>
</feature>
<feature type="compositionally biased region" description="Low complexity" evidence="5">
    <location>
        <begin position="187"/>
        <end position="199"/>
    </location>
</feature>
<feature type="compositionally biased region" description="Low complexity" evidence="5">
    <location>
        <begin position="373"/>
        <end position="397"/>
    </location>
</feature>
<feature type="region of interest" description="Disordered" evidence="5">
    <location>
        <begin position="52"/>
        <end position="95"/>
    </location>
</feature>
<name>A0A4Y9Y339_9APHY</name>
<proteinExistence type="inferred from homology"/>
<dbReference type="InterPro" id="IPR027329">
    <property type="entry name" value="TPX2_C"/>
</dbReference>
<feature type="region of interest" description="Disordered" evidence="5">
    <location>
        <begin position="649"/>
        <end position="683"/>
    </location>
</feature>
<evidence type="ECO:0000256" key="2">
    <source>
        <dbReference type="ARBA" id="ARBA00005885"/>
    </source>
</evidence>
<evidence type="ECO:0000256" key="3">
    <source>
        <dbReference type="ARBA" id="ARBA00022490"/>
    </source>
</evidence>
<feature type="compositionally biased region" description="Low complexity" evidence="5">
    <location>
        <begin position="410"/>
        <end position="426"/>
    </location>
</feature>
<comment type="caution">
    <text evidence="7">The sequence shown here is derived from an EMBL/GenBank/DDBJ whole genome shotgun (WGS) entry which is preliminary data.</text>
</comment>
<evidence type="ECO:0000313" key="7">
    <source>
        <dbReference type="EMBL" id="TFY55997.1"/>
    </source>
</evidence>
<dbReference type="EMBL" id="SEKV01000542">
    <property type="protein sequence ID" value="TFY55997.1"/>
    <property type="molecule type" value="Genomic_DNA"/>
</dbReference>
<evidence type="ECO:0000259" key="6">
    <source>
        <dbReference type="Pfam" id="PF06886"/>
    </source>
</evidence>